<proteinExistence type="predicted"/>
<protein>
    <recommendedName>
        <fullName evidence="2">DUF7041 domain-containing protein</fullName>
    </recommendedName>
</protein>
<dbReference type="EMBL" id="JAPWTJ010000050">
    <property type="protein sequence ID" value="KAJ8984046.1"/>
    <property type="molecule type" value="Genomic_DNA"/>
</dbReference>
<organism evidence="3 4">
    <name type="scientific">Molorchus minor</name>
    <dbReference type="NCBI Taxonomy" id="1323400"/>
    <lineage>
        <taxon>Eukaryota</taxon>
        <taxon>Metazoa</taxon>
        <taxon>Ecdysozoa</taxon>
        <taxon>Arthropoda</taxon>
        <taxon>Hexapoda</taxon>
        <taxon>Insecta</taxon>
        <taxon>Pterygota</taxon>
        <taxon>Neoptera</taxon>
        <taxon>Endopterygota</taxon>
        <taxon>Coleoptera</taxon>
        <taxon>Polyphaga</taxon>
        <taxon>Cucujiformia</taxon>
        <taxon>Chrysomeloidea</taxon>
        <taxon>Cerambycidae</taxon>
        <taxon>Lamiinae</taxon>
        <taxon>Monochamini</taxon>
        <taxon>Molorchus</taxon>
    </lineage>
</organism>
<feature type="domain" description="DUF7041" evidence="2">
    <location>
        <begin position="3"/>
        <end position="73"/>
    </location>
</feature>
<accession>A0ABQ9K0B3</accession>
<evidence type="ECO:0000256" key="1">
    <source>
        <dbReference type="SAM" id="MobiDB-lite"/>
    </source>
</evidence>
<evidence type="ECO:0000313" key="3">
    <source>
        <dbReference type="EMBL" id="KAJ8984046.1"/>
    </source>
</evidence>
<dbReference type="Proteomes" id="UP001162164">
    <property type="component" value="Unassembled WGS sequence"/>
</dbReference>
<dbReference type="InterPro" id="IPR055469">
    <property type="entry name" value="DUF7041"/>
</dbReference>
<name>A0ABQ9K0B3_9CUCU</name>
<gene>
    <name evidence="3" type="ORF">NQ317_000008</name>
</gene>
<feature type="region of interest" description="Disordered" evidence="1">
    <location>
        <begin position="71"/>
        <end position="100"/>
    </location>
</feature>
<dbReference type="PANTHER" id="PTHR33327">
    <property type="entry name" value="ENDONUCLEASE"/>
    <property type="match status" value="1"/>
</dbReference>
<reference evidence="3" key="1">
    <citation type="journal article" date="2023" name="Insect Mol. Biol.">
        <title>Genome sequencing provides insights into the evolution of gene families encoding plant cell wall-degrading enzymes in longhorned beetles.</title>
        <authorList>
            <person name="Shin N.R."/>
            <person name="Okamura Y."/>
            <person name="Kirsch R."/>
            <person name="Pauchet Y."/>
        </authorList>
    </citation>
    <scope>NUCLEOTIDE SEQUENCE</scope>
    <source>
        <strain evidence="3">MMC_N1</strain>
    </source>
</reference>
<keyword evidence="4" id="KW-1185">Reference proteome</keyword>
<dbReference type="PANTHER" id="PTHR33327:SF3">
    <property type="entry name" value="RNA-DIRECTED DNA POLYMERASE"/>
    <property type="match status" value="1"/>
</dbReference>
<evidence type="ECO:0000313" key="4">
    <source>
        <dbReference type="Proteomes" id="UP001162164"/>
    </source>
</evidence>
<comment type="caution">
    <text evidence="3">The sequence shown here is derived from an EMBL/GenBank/DDBJ whole genome shotgun (WGS) entry which is preliminary data.</text>
</comment>
<evidence type="ECO:0000259" key="2">
    <source>
        <dbReference type="Pfam" id="PF23055"/>
    </source>
</evidence>
<sequence length="100" mass="11640">MWWFSQVEVQFALRKVTQDETKFHYIVAHLDPHVAEEVDDIIDSPPLQGMYIKIKTELISRLSASAEQQIRRLPEGEEMGDRRDGRRSSSVTCEDWLVPP</sequence>
<feature type="compositionally biased region" description="Basic and acidic residues" evidence="1">
    <location>
        <begin position="71"/>
        <end position="87"/>
    </location>
</feature>
<dbReference type="Pfam" id="PF23055">
    <property type="entry name" value="DUF7041"/>
    <property type="match status" value="1"/>
</dbReference>